<dbReference type="InterPro" id="IPR007627">
    <property type="entry name" value="RNA_pol_sigma70_r2"/>
</dbReference>
<dbReference type="Proteomes" id="UP001241926">
    <property type="component" value="Unassembled WGS sequence"/>
</dbReference>
<dbReference type="PANTHER" id="PTHR31157:SF1">
    <property type="entry name" value="SCP DOMAIN-CONTAINING PROTEIN"/>
    <property type="match status" value="1"/>
</dbReference>
<evidence type="ECO:0000313" key="5">
    <source>
        <dbReference type="EMBL" id="MDL2076010.1"/>
    </source>
</evidence>
<dbReference type="PROSITE" id="PS01063">
    <property type="entry name" value="SIGMA70_ECF"/>
    <property type="match status" value="1"/>
</dbReference>
<feature type="compositionally biased region" description="Low complexity" evidence="2">
    <location>
        <begin position="357"/>
        <end position="384"/>
    </location>
</feature>
<evidence type="ECO:0000256" key="2">
    <source>
        <dbReference type="SAM" id="MobiDB-lite"/>
    </source>
</evidence>
<keyword evidence="1" id="KW-0805">Transcription regulation</keyword>
<keyword evidence="6" id="KW-1185">Reference proteome</keyword>
<dbReference type="InterPro" id="IPR014284">
    <property type="entry name" value="RNA_pol_sigma-70_dom"/>
</dbReference>
<keyword evidence="1" id="KW-0804">Transcription</keyword>
<feature type="compositionally biased region" description="Low complexity" evidence="2">
    <location>
        <begin position="496"/>
        <end position="511"/>
    </location>
</feature>
<evidence type="ECO:0000259" key="4">
    <source>
        <dbReference type="Pfam" id="PF04542"/>
    </source>
</evidence>
<accession>A0ABT7ITV4</accession>
<organism evidence="5 6">
    <name type="scientific">Streptomyces fuscus</name>
    <dbReference type="NCBI Taxonomy" id="3048495"/>
    <lineage>
        <taxon>Bacteria</taxon>
        <taxon>Bacillati</taxon>
        <taxon>Actinomycetota</taxon>
        <taxon>Actinomycetes</taxon>
        <taxon>Kitasatosporales</taxon>
        <taxon>Streptomycetaceae</taxon>
        <taxon>Streptomyces</taxon>
    </lineage>
</organism>
<dbReference type="Pfam" id="PF04542">
    <property type="entry name" value="Sigma70_r2"/>
    <property type="match status" value="1"/>
</dbReference>
<feature type="region of interest" description="Disordered" evidence="2">
    <location>
        <begin position="432"/>
        <end position="525"/>
    </location>
</feature>
<feature type="domain" description="SCP" evidence="3">
    <location>
        <begin position="530"/>
        <end position="641"/>
    </location>
</feature>
<dbReference type="Pfam" id="PF00188">
    <property type="entry name" value="CAP"/>
    <property type="match status" value="1"/>
</dbReference>
<sequence>MGEHEYAVVEAAQRGALWAQDELVGAYLPLVYNIVGRALNGHADVDDVVQETMLRALRGLGSLHHPGNFRSWLVAITMNQIRTYQHRRQAAPAGSELQDAHDVADPGADFVDLTIVRLGLEGQRREVAEATRWLDGDDRVLLSLWWLEAVGELTRAEVSAALEVSPQHTAVRVQRMKAQLETARLVVRALSATPLCDRLDQMVGNWDGHPSPLWRKRIARHARECVRCSGHQADLFPAEGLLVGLGLVPVAATLTGLAGLTAFGGTENAAHAAGYGTADAGAYGGSDMGAYGGPDMGSYGGAETAGYGGSDMGSYSGTDMGAYGGSDMGSYSGSDTAARGGADPTADTAAFGMPGYPDQALDHAPAAAEHASAHAHPAAAADAGDPTTVIAPVRGAHARGRHGRPGRIPQRRRITGVAAAVAVLITGGTVATLTLKPDGDSDRVQSAPDEPTGEPLATSSAPSTPSASASPSPTKSASPSPKPSTKSPKPKPTPTPSKTTTEPKTTTQAPAPADPAPAAPRAGSPAAQVLALVNEERQAAGCGPLTQDARLARAAQLHSEDMSANNYFSHTSLDGRSFADRASAQGYPSPGAENIARGQSSAASVMESWMNSPGHRANILNCDLKTMGVGVVEDDWTWTQVFGF</sequence>
<evidence type="ECO:0000313" key="6">
    <source>
        <dbReference type="Proteomes" id="UP001241926"/>
    </source>
</evidence>
<dbReference type="Gene3D" id="3.40.33.10">
    <property type="entry name" value="CAP"/>
    <property type="match status" value="1"/>
</dbReference>
<name>A0ABT7ITV4_9ACTN</name>
<feature type="region of interest" description="Disordered" evidence="2">
    <location>
        <begin position="580"/>
        <end position="599"/>
    </location>
</feature>
<keyword evidence="1" id="KW-0731">Sigma factor</keyword>
<reference evidence="5 6" key="1">
    <citation type="submission" date="2023-05" db="EMBL/GenBank/DDBJ databases">
        <title>Streptomyces fuscus sp. nov., a brown-black pigment producing actinomyces isolated from dry sand of Sea duck farm.</title>
        <authorList>
            <person name="Xie J."/>
            <person name="Shen N."/>
        </authorList>
    </citation>
    <scope>NUCLEOTIDE SEQUENCE [LARGE SCALE GENOMIC DNA]</scope>
    <source>
        <strain evidence="5 6">GXMU-J15</strain>
    </source>
</reference>
<dbReference type="InterPro" id="IPR014044">
    <property type="entry name" value="CAP_dom"/>
</dbReference>
<comment type="similarity">
    <text evidence="1">Belongs to the sigma-70 factor family. ECF subfamily.</text>
</comment>
<dbReference type="InterPro" id="IPR013325">
    <property type="entry name" value="RNA_pol_sigma_r2"/>
</dbReference>
<dbReference type="EMBL" id="JASJUS010000004">
    <property type="protein sequence ID" value="MDL2076010.1"/>
    <property type="molecule type" value="Genomic_DNA"/>
</dbReference>
<gene>
    <name evidence="5" type="ORF">QNN03_06105</name>
</gene>
<dbReference type="NCBIfam" id="TIGR02937">
    <property type="entry name" value="sigma70-ECF"/>
    <property type="match status" value="1"/>
</dbReference>
<proteinExistence type="inferred from homology"/>
<protein>
    <recommendedName>
        <fullName evidence="1">RNA polymerase sigma factor</fullName>
    </recommendedName>
</protein>
<feature type="domain" description="RNA polymerase sigma-70 region 2" evidence="4">
    <location>
        <begin position="23"/>
        <end position="89"/>
    </location>
</feature>
<feature type="region of interest" description="Disordered" evidence="2">
    <location>
        <begin position="334"/>
        <end position="384"/>
    </location>
</feature>
<dbReference type="PANTHER" id="PTHR31157">
    <property type="entry name" value="SCP DOMAIN-CONTAINING PROTEIN"/>
    <property type="match status" value="1"/>
</dbReference>
<dbReference type="InterPro" id="IPR035940">
    <property type="entry name" value="CAP_sf"/>
</dbReference>
<keyword evidence="1" id="KW-0238">DNA-binding</keyword>
<dbReference type="InterPro" id="IPR000838">
    <property type="entry name" value="RNA_pol_sigma70_ECF_CS"/>
</dbReference>
<dbReference type="Gene3D" id="1.10.1740.10">
    <property type="match status" value="1"/>
</dbReference>
<feature type="compositionally biased region" description="Low complexity" evidence="2">
    <location>
        <begin position="457"/>
        <end position="487"/>
    </location>
</feature>
<dbReference type="SUPFAM" id="SSF88946">
    <property type="entry name" value="Sigma2 domain of RNA polymerase sigma factors"/>
    <property type="match status" value="1"/>
</dbReference>
<evidence type="ECO:0000256" key="1">
    <source>
        <dbReference type="RuleBase" id="RU000716"/>
    </source>
</evidence>
<evidence type="ECO:0000259" key="3">
    <source>
        <dbReference type="Pfam" id="PF00188"/>
    </source>
</evidence>
<comment type="caution">
    <text evidence="5">The sequence shown here is derived from an EMBL/GenBank/DDBJ whole genome shotgun (WGS) entry which is preliminary data.</text>
</comment>
<dbReference type="SUPFAM" id="SSF55797">
    <property type="entry name" value="PR-1-like"/>
    <property type="match status" value="1"/>
</dbReference>
<dbReference type="CDD" id="cd05379">
    <property type="entry name" value="CAP_bacterial"/>
    <property type="match status" value="1"/>
</dbReference>